<proteinExistence type="predicted"/>
<feature type="compositionally biased region" description="Polar residues" evidence="1">
    <location>
        <begin position="90"/>
        <end position="100"/>
    </location>
</feature>
<evidence type="ECO:0000256" key="1">
    <source>
        <dbReference type="SAM" id="MobiDB-lite"/>
    </source>
</evidence>
<sequence>MSPGHQQYWLPGYGLSRHIVLGQIHCFLGPSASARPYSYQVPMALLSLLDSGREGYLITGMPLTRQVQDQIDDLAAMSREYEKQEALRMTTHSSSASIQISPGAGGDGSSRRSSEPYINEIIPVDFQRTRRRPVEQTSSRTSH</sequence>
<gene>
    <name evidence="2" type="ORF">N7539_001870</name>
</gene>
<dbReference type="RefSeq" id="XP_056793504.1">
    <property type="nucleotide sequence ID" value="XM_056931473.1"/>
</dbReference>
<dbReference type="AlphaFoldDB" id="A0A9W9XHR9"/>
<dbReference type="PANTHER" id="PTHR39609:SF2">
    <property type="entry name" value="TRANSCRIPTION FACTOR RFEG"/>
    <property type="match status" value="1"/>
</dbReference>
<feature type="region of interest" description="Disordered" evidence="1">
    <location>
        <begin position="83"/>
        <end position="143"/>
    </location>
</feature>
<reference evidence="2" key="1">
    <citation type="submission" date="2022-12" db="EMBL/GenBank/DDBJ databases">
        <authorList>
            <person name="Petersen C."/>
        </authorList>
    </citation>
    <scope>NUCLEOTIDE SEQUENCE</scope>
    <source>
        <strain evidence="2">IBT 30728</strain>
    </source>
</reference>
<protein>
    <submittedName>
        <fullName evidence="2">Uncharacterized protein</fullName>
    </submittedName>
</protein>
<reference evidence="2" key="2">
    <citation type="journal article" date="2023" name="IMA Fungus">
        <title>Comparative genomic study of the Penicillium genus elucidates a diverse pangenome and 15 lateral gene transfer events.</title>
        <authorList>
            <person name="Petersen C."/>
            <person name="Sorensen T."/>
            <person name="Nielsen M.R."/>
            <person name="Sondergaard T.E."/>
            <person name="Sorensen J.L."/>
            <person name="Fitzpatrick D.A."/>
            <person name="Frisvad J.C."/>
            <person name="Nielsen K.L."/>
        </authorList>
    </citation>
    <scope>NUCLEOTIDE SEQUENCE</scope>
    <source>
        <strain evidence="2">IBT 30728</strain>
    </source>
</reference>
<keyword evidence="3" id="KW-1185">Reference proteome</keyword>
<comment type="caution">
    <text evidence="2">The sequence shown here is derived from an EMBL/GenBank/DDBJ whole genome shotgun (WGS) entry which is preliminary data.</text>
</comment>
<dbReference type="Proteomes" id="UP001148312">
    <property type="component" value="Unassembled WGS sequence"/>
</dbReference>
<dbReference type="PANTHER" id="PTHR39609">
    <property type="entry name" value="RFEG-RELATED"/>
    <property type="match status" value="1"/>
</dbReference>
<organism evidence="2 3">
    <name type="scientific">Penicillium diatomitis</name>
    <dbReference type="NCBI Taxonomy" id="2819901"/>
    <lineage>
        <taxon>Eukaryota</taxon>
        <taxon>Fungi</taxon>
        <taxon>Dikarya</taxon>
        <taxon>Ascomycota</taxon>
        <taxon>Pezizomycotina</taxon>
        <taxon>Eurotiomycetes</taxon>
        <taxon>Eurotiomycetidae</taxon>
        <taxon>Eurotiales</taxon>
        <taxon>Aspergillaceae</taxon>
        <taxon>Penicillium</taxon>
    </lineage>
</organism>
<accession>A0A9W9XHR9</accession>
<dbReference type="EMBL" id="JAPWDQ010000002">
    <property type="protein sequence ID" value="KAJ5493124.1"/>
    <property type="molecule type" value="Genomic_DNA"/>
</dbReference>
<evidence type="ECO:0000313" key="2">
    <source>
        <dbReference type="EMBL" id="KAJ5493124.1"/>
    </source>
</evidence>
<name>A0A9W9XHR9_9EURO</name>
<evidence type="ECO:0000313" key="3">
    <source>
        <dbReference type="Proteomes" id="UP001148312"/>
    </source>
</evidence>
<dbReference type="GeneID" id="81621722"/>